<evidence type="ECO:0000313" key="2">
    <source>
        <dbReference type="Proteomes" id="UP000249645"/>
    </source>
</evidence>
<comment type="caution">
    <text evidence="1">The sequence shown here is derived from an EMBL/GenBank/DDBJ whole genome shotgun (WGS) entry which is preliminary data.</text>
</comment>
<protein>
    <submittedName>
        <fullName evidence="1">Uncharacterized protein</fullName>
    </submittedName>
</protein>
<dbReference type="Proteomes" id="UP000249645">
    <property type="component" value="Unassembled WGS sequence"/>
</dbReference>
<dbReference type="EMBL" id="QFOI01000106">
    <property type="protein sequence ID" value="PZP49555.1"/>
    <property type="molecule type" value="Genomic_DNA"/>
</dbReference>
<sequence length="243" mass="28371">MVPLLADLSIRLIDSGHIKMEDIIPFKTNFEEVASRFGRNIQHLENDQTPYGWYQMIDLLGRWKDLRDIEILKSYLSSSDIYLQNYIVRKLLEIKYPVPSSTIRALAQNMVSRNGLYDNLSELKRMDLFPKQYLSQHSLAQATIYGVGYEDGPSTPKVTFLKKRVAIYDGKKYNFYLFKVSFKDNNEITNYLGVAGGYKLDITKMYPAAFLSDIYWEEQLDNSNTDELFKTFIREKTESNMEE</sequence>
<name>A0A2W5F004_9SPHI</name>
<gene>
    <name evidence="1" type="ORF">DI598_07550</name>
</gene>
<organism evidence="1 2">
    <name type="scientific">Pseudopedobacter saltans</name>
    <dbReference type="NCBI Taxonomy" id="151895"/>
    <lineage>
        <taxon>Bacteria</taxon>
        <taxon>Pseudomonadati</taxon>
        <taxon>Bacteroidota</taxon>
        <taxon>Sphingobacteriia</taxon>
        <taxon>Sphingobacteriales</taxon>
        <taxon>Sphingobacteriaceae</taxon>
        <taxon>Pseudopedobacter</taxon>
    </lineage>
</organism>
<evidence type="ECO:0000313" key="1">
    <source>
        <dbReference type="EMBL" id="PZP49555.1"/>
    </source>
</evidence>
<proteinExistence type="predicted"/>
<accession>A0A2W5F004</accession>
<dbReference type="AlphaFoldDB" id="A0A2W5F004"/>
<reference evidence="1 2" key="1">
    <citation type="submission" date="2017-11" db="EMBL/GenBank/DDBJ databases">
        <title>Infants hospitalized years apart are colonized by the same room-sourced microbial strains.</title>
        <authorList>
            <person name="Brooks B."/>
            <person name="Olm M.R."/>
            <person name="Firek B.A."/>
            <person name="Baker R."/>
            <person name="Thomas B.C."/>
            <person name="Morowitz M.J."/>
            <person name="Banfield J.F."/>
        </authorList>
    </citation>
    <scope>NUCLEOTIDE SEQUENCE [LARGE SCALE GENOMIC DNA]</scope>
    <source>
        <strain evidence="1">S2_009_000_R2_76</strain>
    </source>
</reference>